<dbReference type="SUPFAM" id="SSF51338">
    <property type="entry name" value="Composite domain of metallo-dependent hydrolases"/>
    <property type="match status" value="1"/>
</dbReference>
<keyword evidence="3" id="KW-1185">Reference proteome</keyword>
<dbReference type="PANTHER" id="PTHR22642:SF2">
    <property type="entry name" value="PROTEIN LONG AFTER FAR-RED 3"/>
    <property type="match status" value="1"/>
</dbReference>
<protein>
    <submittedName>
        <fullName evidence="2">Amidohydrolase family protein</fullName>
    </submittedName>
</protein>
<comment type="caution">
    <text evidence="2">The sequence shown here is derived from an EMBL/GenBank/DDBJ whole genome shotgun (WGS) entry which is preliminary data.</text>
</comment>
<feature type="domain" description="Amidohydrolase 3" evidence="1">
    <location>
        <begin position="37"/>
        <end position="455"/>
    </location>
</feature>
<dbReference type="Gene3D" id="3.20.20.140">
    <property type="entry name" value="Metal-dependent hydrolases"/>
    <property type="match status" value="2"/>
</dbReference>
<accession>A0A7X1FVB9</accession>
<dbReference type="SUPFAM" id="SSF51556">
    <property type="entry name" value="Metallo-dependent hydrolases"/>
    <property type="match status" value="1"/>
</dbReference>
<dbReference type="EMBL" id="JACLAX010000001">
    <property type="protein sequence ID" value="MBC2667658.1"/>
    <property type="molecule type" value="Genomic_DNA"/>
</dbReference>
<proteinExistence type="predicted"/>
<dbReference type="Gene3D" id="2.30.40.10">
    <property type="entry name" value="Urease, subunit C, domain 1"/>
    <property type="match status" value="1"/>
</dbReference>
<name>A0A7X1FVB9_9SPHN</name>
<reference evidence="2 3" key="1">
    <citation type="submission" date="2020-08" db="EMBL/GenBank/DDBJ databases">
        <title>The genome sequence of type strain Novosphingobium piscinae KCTC 42194.</title>
        <authorList>
            <person name="Liu Y."/>
        </authorList>
    </citation>
    <scope>NUCLEOTIDE SEQUENCE [LARGE SCALE GENOMIC DNA]</scope>
    <source>
        <strain evidence="2 3">KCTC 42194</strain>
    </source>
</reference>
<dbReference type="Gene3D" id="3.10.310.70">
    <property type="match status" value="1"/>
</dbReference>
<gene>
    <name evidence="2" type="ORF">H7F53_00695</name>
</gene>
<evidence type="ECO:0000259" key="1">
    <source>
        <dbReference type="Pfam" id="PF07969"/>
    </source>
</evidence>
<dbReference type="Proteomes" id="UP000551327">
    <property type="component" value="Unassembled WGS sequence"/>
</dbReference>
<dbReference type="InterPro" id="IPR013108">
    <property type="entry name" value="Amidohydro_3"/>
</dbReference>
<evidence type="ECO:0000313" key="3">
    <source>
        <dbReference type="Proteomes" id="UP000551327"/>
    </source>
</evidence>
<keyword evidence="2" id="KW-0378">Hydrolase</keyword>
<evidence type="ECO:0000313" key="2">
    <source>
        <dbReference type="EMBL" id="MBC2667658.1"/>
    </source>
</evidence>
<dbReference type="AlphaFoldDB" id="A0A7X1FVB9"/>
<dbReference type="Pfam" id="PF07969">
    <property type="entry name" value="Amidohydro_3"/>
    <property type="match status" value="1"/>
</dbReference>
<organism evidence="2 3">
    <name type="scientific">Novosphingobium piscinae</name>
    <dbReference type="NCBI Taxonomy" id="1507448"/>
    <lineage>
        <taxon>Bacteria</taxon>
        <taxon>Pseudomonadati</taxon>
        <taxon>Pseudomonadota</taxon>
        <taxon>Alphaproteobacteria</taxon>
        <taxon>Sphingomonadales</taxon>
        <taxon>Sphingomonadaceae</taxon>
        <taxon>Novosphingobium</taxon>
    </lineage>
</organism>
<dbReference type="InterPro" id="IPR032466">
    <property type="entry name" value="Metal_Hydrolase"/>
</dbReference>
<dbReference type="GO" id="GO:0016810">
    <property type="term" value="F:hydrolase activity, acting on carbon-nitrogen (but not peptide) bonds"/>
    <property type="evidence" value="ECO:0007669"/>
    <property type="project" value="InterPro"/>
</dbReference>
<dbReference type="PANTHER" id="PTHR22642">
    <property type="entry name" value="IMIDAZOLONEPROPIONASE"/>
    <property type="match status" value="1"/>
</dbReference>
<dbReference type="InterPro" id="IPR011059">
    <property type="entry name" value="Metal-dep_hydrolase_composite"/>
</dbReference>
<sequence length="471" mass="49347">MLIRRAELAGGAVGDVLLADGVIRAIGQGLAADGAVTLDAAGGCLLPGLHDHHMHVAASSVALQSVPCGPPEVATADDLARTLAEAPGSGWLRGVGYHDSIAGLLDRHVLDAMRSDRPVRVQHRSGRMWFFNSAGIEALLAAGLPLPAGLEQRDGAWTGRLFDEDRWLRDALAGTPPPFAPVGAALLGWGVTGLTEMSPANAAAEADHFAAQQAAGALPQRVLLAGSLALAGLPERPDLARGPFKLHLHEHHLPDWEATLQAMRQAREQGRGTAVHCVSEAELAFAIGLFDELGPAAGDRIEHGSVISAGLLEALVRLELPVVVQPTFVAVRGDQYHADIPAADWPSLYRLASLQAAGLVLAAGSDAPYGPLDPWAAMRAAVERRTAAGTPFGPAEALTPEAALALFLADPRDLGRQRRIAVGEPADCCLLDRPWQQARSRLEAGLVRGTIVGGALRFVRSEPAPGQRPIA</sequence>